<dbReference type="AlphaFoldDB" id="A0A4D8R8W7"/>
<gene>
    <name evidence="1" type="ORF">D3869_18145</name>
</gene>
<evidence type="ECO:0000313" key="2">
    <source>
        <dbReference type="Proteomes" id="UP000298693"/>
    </source>
</evidence>
<accession>A0A4D8R8W7</accession>
<organism evidence="1 2">
    <name type="scientific">Azospirillum brasilense</name>
    <dbReference type="NCBI Taxonomy" id="192"/>
    <lineage>
        <taxon>Bacteria</taxon>
        <taxon>Pseudomonadati</taxon>
        <taxon>Pseudomonadota</taxon>
        <taxon>Alphaproteobacteria</taxon>
        <taxon>Rhodospirillales</taxon>
        <taxon>Azospirillaceae</taxon>
        <taxon>Azospirillum</taxon>
    </lineage>
</organism>
<sequence>MASVRTGDTLDVGLVDSAGVYSSVVCRTVPSHQVLGSITAFPGLTRLIRCLKDGVSYKGLVKSVRGSEVIVLLRRVGL</sequence>
<evidence type="ECO:0000313" key="1">
    <source>
        <dbReference type="EMBL" id="QCO17183.1"/>
    </source>
</evidence>
<name>A0A4D8R8W7_AZOBR</name>
<geneLocation type="plasmid" evidence="1">
    <name>p1</name>
</geneLocation>
<keyword evidence="1" id="KW-0614">Plasmid</keyword>
<reference evidence="1 2" key="1">
    <citation type="submission" date="2018-09" db="EMBL/GenBank/DDBJ databases">
        <title>Whole genome based analysis of evolution and adaptive divergence in Indian and Brazilian strains of Azospirillum brasilense.</title>
        <authorList>
            <person name="Singh C."/>
            <person name="Tripathi A.K."/>
        </authorList>
    </citation>
    <scope>NUCLEOTIDE SEQUENCE [LARGE SCALE GENOMIC DNA]</scope>
    <source>
        <strain evidence="1 2">MTCC4039</strain>
        <plasmid evidence="1 2">p1</plasmid>
    </source>
</reference>
<protein>
    <submittedName>
        <fullName evidence="1">Uncharacterized protein</fullName>
    </submittedName>
</protein>
<proteinExistence type="predicted"/>
<dbReference type="Proteomes" id="UP000298693">
    <property type="component" value="Plasmid p1"/>
</dbReference>
<dbReference type="EMBL" id="CP032346">
    <property type="protein sequence ID" value="QCO17183.1"/>
    <property type="molecule type" value="Genomic_DNA"/>
</dbReference>